<evidence type="ECO:0000313" key="2">
    <source>
        <dbReference type="EMBL" id="MBB5329276.1"/>
    </source>
</evidence>
<dbReference type="AlphaFoldDB" id="A0A9X0QF45"/>
<protein>
    <recommendedName>
        <fullName evidence="1">Haem-binding domain-containing protein</fullName>
    </recommendedName>
</protein>
<organism evidence="2 3">
    <name type="scientific">Tunturiibacter gelidiferens</name>
    <dbReference type="NCBI Taxonomy" id="3069689"/>
    <lineage>
        <taxon>Bacteria</taxon>
        <taxon>Pseudomonadati</taxon>
        <taxon>Acidobacteriota</taxon>
        <taxon>Terriglobia</taxon>
        <taxon>Terriglobales</taxon>
        <taxon>Acidobacteriaceae</taxon>
        <taxon>Tunturiibacter</taxon>
    </lineage>
</organism>
<dbReference type="Pfam" id="PF14376">
    <property type="entry name" value="Haem_bd"/>
    <property type="match status" value="1"/>
</dbReference>
<dbReference type="SMART" id="SM01235">
    <property type="entry name" value="Haem_bd"/>
    <property type="match status" value="1"/>
</dbReference>
<feature type="domain" description="Haem-binding" evidence="1">
    <location>
        <begin position="8"/>
        <end position="145"/>
    </location>
</feature>
<dbReference type="InterPro" id="IPR025992">
    <property type="entry name" value="Haem-bd"/>
</dbReference>
<accession>A0A9X0QF45</accession>
<gene>
    <name evidence="2" type="ORF">HDF14_002894</name>
</gene>
<evidence type="ECO:0000259" key="1">
    <source>
        <dbReference type="SMART" id="SM01235"/>
    </source>
</evidence>
<name>A0A9X0QF45_9BACT</name>
<reference evidence="2 3" key="1">
    <citation type="submission" date="2020-08" db="EMBL/GenBank/DDBJ databases">
        <title>Genomic Encyclopedia of Type Strains, Phase IV (KMG-V): Genome sequencing to study the core and pangenomes of soil and plant-associated prokaryotes.</title>
        <authorList>
            <person name="Whitman W."/>
        </authorList>
    </citation>
    <scope>NUCLEOTIDE SEQUENCE [LARGE SCALE GENOMIC DNA]</scope>
    <source>
        <strain evidence="2 3">X5P2</strain>
    </source>
</reference>
<keyword evidence="3" id="KW-1185">Reference proteome</keyword>
<dbReference type="RefSeq" id="WP_183977636.1">
    <property type="nucleotide sequence ID" value="NZ_JACHEB010000006.1"/>
</dbReference>
<sequence>MFATIAILATSIALSFAHPWGDVRSSSSLGHHPILEGADVPFEVRHVLETKCADCHSSNTNWPVYSRFAPVSWLIEVDVHQGRTHLDLSQWKRYDRETRIDLLSKIGSEARSGEMPVKQYLILHPNARLSTSEQQLLYDWAKSERKLLKHQAADAQENSSANKEQKK</sequence>
<proteinExistence type="predicted"/>
<evidence type="ECO:0000313" key="3">
    <source>
        <dbReference type="Proteomes" id="UP000535182"/>
    </source>
</evidence>
<dbReference type="EMBL" id="JACHEB010000006">
    <property type="protein sequence ID" value="MBB5329276.1"/>
    <property type="molecule type" value="Genomic_DNA"/>
</dbReference>
<dbReference type="Proteomes" id="UP000535182">
    <property type="component" value="Unassembled WGS sequence"/>
</dbReference>
<comment type="caution">
    <text evidence="2">The sequence shown here is derived from an EMBL/GenBank/DDBJ whole genome shotgun (WGS) entry which is preliminary data.</text>
</comment>